<evidence type="ECO:0000256" key="3">
    <source>
        <dbReference type="ARBA" id="ARBA00011738"/>
    </source>
</evidence>
<dbReference type="PANTHER" id="PTHR20883:SF45">
    <property type="entry name" value="PHYTANOYL-COA DIOXYGENASE FAMILY PROTEIN"/>
    <property type="match status" value="1"/>
</dbReference>
<evidence type="ECO:0000256" key="8">
    <source>
        <dbReference type="SAM" id="MobiDB-lite"/>
    </source>
</evidence>
<proteinExistence type="inferred from homology"/>
<protein>
    <recommendedName>
        <fullName evidence="11">Phytanoyl-CoA dioxygenase family protein</fullName>
    </recommendedName>
</protein>
<dbReference type="EMBL" id="LFMY01000012">
    <property type="protein sequence ID" value="OKL57048.1"/>
    <property type="molecule type" value="Genomic_DNA"/>
</dbReference>
<comment type="subunit">
    <text evidence="3">Homodimer.</text>
</comment>
<organism evidence="9 10">
    <name type="scientific">Talaromyces atroroseus</name>
    <dbReference type="NCBI Taxonomy" id="1441469"/>
    <lineage>
        <taxon>Eukaryota</taxon>
        <taxon>Fungi</taxon>
        <taxon>Dikarya</taxon>
        <taxon>Ascomycota</taxon>
        <taxon>Pezizomycotina</taxon>
        <taxon>Eurotiomycetes</taxon>
        <taxon>Eurotiomycetidae</taxon>
        <taxon>Eurotiales</taxon>
        <taxon>Trichocomaceae</taxon>
        <taxon>Talaromyces</taxon>
        <taxon>Talaromyces sect. Trachyspermi</taxon>
    </lineage>
</organism>
<dbReference type="RefSeq" id="XP_020117169.1">
    <property type="nucleotide sequence ID" value="XM_020262651.1"/>
</dbReference>
<evidence type="ECO:0000256" key="2">
    <source>
        <dbReference type="ARBA" id="ARBA00005830"/>
    </source>
</evidence>
<dbReference type="OrthoDB" id="445007at2759"/>
<dbReference type="Pfam" id="PF05721">
    <property type="entry name" value="PhyH"/>
    <property type="match status" value="1"/>
</dbReference>
<comment type="caution">
    <text evidence="9">The sequence shown here is derived from an EMBL/GenBank/DDBJ whole genome shotgun (WGS) entry which is preliminary data.</text>
</comment>
<comment type="cofactor">
    <cofactor evidence="1">
        <name>Fe cation</name>
        <dbReference type="ChEBI" id="CHEBI:24875"/>
    </cofactor>
</comment>
<evidence type="ECO:0000256" key="6">
    <source>
        <dbReference type="ARBA" id="ARBA00023002"/>
    </source>
</evidence>
<evidence type="ECO:0008006" key="11">
    <source>
        <dbReference type="Google" id="ProtNLM"/>
    </source>
</evidence>
<accession>A0A225AIR9</accession>
<keyword evidence="7" id="KW-0408">Iron</keyword>
<evidence type="ECO:0000256" key="7">
    <source>
        <dbReference type="ARBA" id="ARBA00023004"/>
    </source>
</evidence>
<feature type="region of interest" description="Disordered" evidence="8">
    <location>
        <begin position="1"/>
        <end position="21"/>
    </location>
</feature>
<dbReference type="SUPFAM" id="SSF51197">
    <property type="entry name" value="Clavaminate synthase-like"/>
    <property type="match status" value="1"/>
</dbReference>
<keyword evidence="4" id="KW-0479">Metal-binding</keyword>
<gene>
    <name evidence="9" type="ORF">UA08_07369</name>
</gene>
<dbReference type="GeneID" id="31007125"/>
<dbReference type="GO" id="GO:0046872">
    <property type="term" value="F:metal ion binding"/>
    <property type="evidence" value="ECO:0007669"/>
    <property type="project" value="UniProtKB-KW"/>
</dbReference>
<dbReference type="STRING" id="1441469.A0A225AIR9"/>
<dbReference type="GO" id="GO:0051213">
    <property type="term" value="F:dioxygenase activity"/>
    <property type="evidence" value="ECO:0007669"/>
    <property type="project" value="UniProtKB-KW"/>
</dbReference>
<name>A0A225AIR9_TALAT</name>
<evidence type="ECO:0000256" key="1">
    <source>
        <dbReference type="ARBA" id="ARBA00001962"/>
    </source>
</evidence>
<keyword evidence="10" id="KW-1185">Reference proteome</keyword>
<evidence type="ECO:0000313" key="10">
    <source>
        <dbReference type="Proteomes" id="UP000214365"/>
    </source>
</evidence>
<comment type="similarity">
    <text evidence="2">Belongs to the PhyH family.</text>
</comment>
<evidence type="ECO:0000256" key="5">
    <source>
        <dbReference type="ARBA" id="ARBA00022964"/>
    </source>
</evidence>
<dbReference type="Gene3D" id="2.60.120.620">
    <property type="entry name" value="q2cbj1_9rhob like domain"/>
    <property type="match status" value="1"/>
</dbReference>
<evidence type="ECO:0000313" key="9">
    <source>
        <dbReference type="EMBL" id="OKL57048.1"/>
    </source>
</evidence>
<evidence type="ECO:0000256" key="4">
    <source>
        <dbReference type="ARBA" id="ARBA00022723"/>
    </source>
</evidence>
<dbReference type="InterPro" id="IPR008775">
    <property type="entry name" value="Phytyl_CoA_dOase-like"/>
</dbReference>
<dbReference type="Proteomes" id="UP000214365">
    <property type="component" value="Unassembled WGS sequence"/>
</dbReference>
<dbReference type="AlphaFoldDB" id="A0A225AIR9"/>
<sequence length="294" mass="32686">MPTTIGAYTKEEPKSSKSPIPPVLELDASTCTSADLVSALKVAGGVIVRNILTAEEIQQIESDVRPWLEQDKPWNGDFFPQGTRRAFGLVGKSKAFALRLVDHELWLQVVDALLTSENPNNWVGDKNEVSVCKPQLNNTIVFSIGPGARDQSLHRDDQIHHQNHRAVAKHEPGRDTGIGFFVAGKKTTRQNGATRFIPGSHLWDYAEGPAHEDQTVYAELNPGDGFMVLSGCFHGGSANKTENEERLVYSCFYTRSWLRQEENQYLANDKTKILELPNCLQERVGWGLSTPFLG</sequence>
<keyword evidence="6" id="KW-0560">Oxidoreductase</keyword>
<keyword evidence="5" id="KW-0223">Dioxygenase</keyword>
<dbReference type="PANTHER" id="PTHR20883">
    <property type="entry name" value="PHYTANOYL-COA DIOXYGENASE DOMAIN CONTAINING 1"/>
    <property type="match status" value="1"/>
</dbReference>
<reference evidence="9 10" key="1">
    <citation type="submission" date="2015-06" db="EMBL/GenBank/DDBJ databases">
        <title>Talaromyces atroroseus IBT 11181 draft genome.</title>
        <authorList>
            <person name="Rasmussen K.B."/>
            <person name="Rasmussen S."/>
            <person name="Petersen B."/>
            <person name="Sicheritz-Ponten T."/>
            <person name="Mortensen U.H."/>
            <person name="Thrane U."/>
        </authorList>
    </citation>
    <scope>NUCLEOTIDE SEQUENCE [LARGE SCALE GENOMIC DNA]</scope>
    <source>
        <strain evidence="9 10">IBT 11181</strain>
    </source>
</reference>